<name>U4LFH9_PYROM</name>
<evidence type="ECO:0000313" key="5">
    <source>
        <dbReference type="Proteomes" id="UP000018144"/>
    </source>
</evidence>
<accession>U4LFH9</accession>
<keyword evidence="5" id="KW-1185">Reference proteome</keyword>
<dbReference type="PANTHER" id="PTHR40633">
    <property type="entry name" value="MATRIX PROTEIN, PUTATIVE (AFU_ORTHOLOGUE AFUA_8G05410)-RELATED"/>
    <property type="match status" value="1"/>
</dbReference>
<dbReference type="STRING" id="1076935.U4LFH9"/>
<evidence type="ECO:0000259" key="3">
    <source>
        <dbReference type="Pfam" id="PF10342"/>
    </source>
</evidence>
<dbReference type="Proteomes" id="UP000018144">
    <property type="component" value="Unassembled WGS sequence"/>
</dbReference>
<evidence type="ECO:0000256" key="1">
    <source>
        <dbReference type="ARBA" id="ARBA00022729"/>
    </source>
</evidence>
<sequence>MRFANVFAAGAALVAAVIAPVFAAETTTNQANPISAPLAQVKLTAGKPFTIEWLPTAGNQVTLVLRKGKDVKSLDTLEVIAKDLPNNGAFIWVPSPQLKGDVDYAIQIWSKNPDTSNYSAQFVIDSNGPGIQGTTVVPSTTRAVATPTRSGAVPTYTGAETTDIPTAAAASAPNGVGKIQVGGSWVFGVIAAAMML</sequence>
<proteinExistence type="predicted"/>
<dbReference type="eggNOG" id="ENOG502S73X">
    <property type="taxonomic scope" value="Eukaryota"/>
</dbReference>
<dbReference type="PANTHER" id="PTHR40633:SF1">
    <property type="entry name" value="GPI ANCHORED SERINE-THREONINE RICH PROTEIN (AFU_ORTHOLOGUE AFUA_1G03630)"/>
    <property type="match status" value="1"/>
</dbReference>
<feature type="chain" id="PRO_5004651407" evidence="2">
    <location>
        <begin position="24"/>
        <end position="196"/>
    </location>
</feature>
<reference evidence="4 5" key="1">
    <citation type="journal article" date="2013" name="PLoS Genet.">
        <title>The genome and development-dependent transcriptomes of Pyronema confluens: a window into fungal evolution.</title>
        <authorList>
            <person name="Traeger S."/>
            <person name="Altegoer F."/>
            <person name="Freitag M."/>
            <person name="Gabaldon T."/>
            <person name="Kempken F."/>
            <person name="Kumar A."/>
            <person name="Marcet-Houben M."/>
            <person name="Poggeler S."/>
            <person name="Stajich J.E."/>
            <person name="Nowrousian M."/>
        </authorList>
    </citation>
    <scope>NUCLEOTIDE SEQUENCE [LARGE SCALE GENOMIC DNA]</scope>
    <source>
        <strain evidence="5">CBS 100304</strain>
        <tissue evidence="4">Vegetative mycelium</tissue>
    </source>
</reference>
<evidence type="ECO:0000256" key="2">
    <source>
        <dbReference type="SAM" id="SignalP"/>
    </source>
</evidence>
<evidence type="ECO:0000313" key="4">
    <source>
        <dbReference type="EMBL" id="CCX10373.1"/>
    </source>
</evidence>
<gene>
    <name evidence="4" type="ORF">PCON_09967</name>
</gene>
<dbReference type="InterPro" id="IPR018466">
    <property type="entry name" value="Kre9/Knh1-like_N"/>
</dbReference>
<feature type="domain" description="Yeast cell wall synthesis Kre9/Knh1-like N-terminal" evidence="3">
    <location>
        <begin position="37"/>
        <end position="124"/>
    </location>
</feature>
<dbReference type="OrthoDB" id="2260257at2759"/>
<dbReference type="AlphaFoldDB" id="U4LFH9"/>
<feature type="signal peptide" evidence="2">
    <location>
        <begin position="1"/>
        <end position="23"/>
    </location>
</feature>
<organism evidence="4 5">
    <name type="scientific">Pyronema omphalodes (strain CBS 100304)</name>
    <name type="common">Pyronema confluens</name>
    <dbReference type="NCBI Taxonomy" id="1076935"/>
    <lineage>
        <taxon>Eukaryota</taxon>
        <taxon>Fungi</taxon>
        <taxon>Dikarya</taxon>
        <taxon>Ascomycota</taxon>
        <taxon>Pezizomycotina</taxon>
        <taxon>Pezizomycetes</taxon>
        <taxon>Pezizales</taxon>
        <taxon>Pyronemataceae</taxon>
        <taxon>Pyronema</taxon>
    </lineage>
</organism>
<protein>
    <submittedName>
        <fullName evidence="4">Similar to extracellular serine-threonine rich protein [Aspergillus oryzae RIB40] acc. no. XP_001820093</fullName>
    </submittedName>
</protein>
<keyword evidence="1 2" id="KW-0732">Signal</keyword>
<dbReference type="InterPro" id="IPR052982">
    <property type="entry name" value="SRP1/TIP1-like"/>
</dbReference>
<dbReference type="EMBL" id="HF935538">
    <property type="protein sequence ID" value="CCX10373.1"/>
    <property type="molecule type" value="Genomic_DNA"/>
</dbReference>
<dbReference type="Pfam" id="PF10342">
    <property type="entry name" value="Kre9_KNH"/>
    <property type="match status" value="1"/>
</dbReference>